<dbReference type="InterPro" id="IPR025202">
    <property type="entry name" value="PLD-like_dom"/>
</dbReference>
<keyword evidence="10" id="KW-1185">Reference proteome</keyword>
<dbReference type="PANTHER" id="PTHR43856:SF1">
    <property type="entry name" value="MITOCHONDRIAL CARDIOLIPIN HYDROLASE"/>
    <property type="match status" value="1"/>
</dbReference>
<dbReference type="GO" id="GO:0004630">
    <property type="term" value="F:phospholipase D activity"/>
    <property type="evidence" value="ECO:0007669"/>
    <property type="project" value="UniProtKB-EC"/>
</dbReference>
<dbReference type="InterPro" id="IPR051406">
    <property type="entry name" value="PLD_domain"/>
</dbReference>
<dbReference type="OrthoDB" id="9762009at2"/>
<dbReference type="EMBL" id="LFNG01000017">
    <property type="protein sequence ID" value="KMQ70479.1"/>
    <property type="molecule type" value="Genomic_DNA"/>
</dbReference>
<dbReference type="GO" id="GO:0016891">
    <property type="term" value="F:RNA endonuclease activity producing 5'-phosphomonoesters, hydrolytic mechanism"/>
    <property type="evidence" value="ECO:0007669"/>
    <property type="project" value="TreeGrafter"/>
</dbReference>
<accession>A0A0J7IXD3</accession>
<dbReference type="Pfam" id="PF13091">
    <property type="entry name" value="PLDc_2"/>
    <property type="match status" value="2"/>
</dbReference>
<dbReference type="InterPro" id="IPR001736">
    <property type="entry name" value="PLipase_D/transphosphatidylase"/>
</dbReference>
<dbReference type="InterPro" id="IPR026444">
    <property type="entry name" value="Secre_tail"/>
</dbReference>
<evidence type="ECO:0000256" key="4">
    <source>
        <dbReference type="ARBA" id="ARBA00022729"/>
    </source>
</evidence>
<dbReference type="NCBIfam" id="TIGR04183">
    <property type="entry name" value="Por_Secre_tail"/>
    <property type="match status" value="1"/>
</dbReference>
<sequence length="550" mass="60512">MKKHVLLSILFLQFHLFYSQISSKERDYIITYHPQRIDIQFTNPVIAKAYGGKNRDLEIPFENKASDQYTYTLQDLPPSSIIKLDYQLLGGGDEGFRTGFIATPSKSSGTIEVFFNHPVDTNYSQGQNAVNLGNTLDDKLISYINGCSSTLDIAIYNSFSPSATAGIAGAINDAFQRGVQVRVIYDGGTGSTMIPLLNSAIPKLASPKNINYGLMHNKFVVFDANAADANKPLVWTGSTNWTVVQIDGPDKNSAIVIQDQSLALGYQIEFEEMWGSSTATPIPFNSRFGPYKLDNTPHTYNIGGRIVNSYFSPSDGANEKIIEAVNSADTDLNIATMLITRTDISSALIDKYSNGLHATQLVMDTQNPQGNQKALLQAEIGAARVRTDASKGVMHHKFMVVDNYNSLSDPLVLVGSHNWSSAAETKNDENTLIVHDLNIANQYYQAFAYLYQLSGGVIINPLSVANSPELANHYFIYPNPSTGIFNIKSEKAVSGNTDIRIYDAAGRRIYHQIVSQFSKSSIDLTNQPNGIYYVVIANEAGVNHLKMIKH</sequence>
<dbReference type="Pfam" id="PF18962">
    <property type="entry name" value="Por_Secre_tail"/>
    <property type="match status" value="1"/>
</dbReference>
<keyword evidence="6" id="KW-0442">Lipid degradation</keyword>
<dbReference type="Gene3D" id="3.30.870.10">
    <property type="entry name" value="Endonuclease Chain A"/>
    <property type="match status" value="2"/>
</dbReference>
<feature type="domain" description="PLD phosphodiesterase" evidence="8">
    <location>
        <begin position="211"/>
        <end position="245"/>
    </location>
</feature>
<comment type="similarity">
    <text evidence="2">Belongs to the phospholipase D family.</text>
</comment>
<dbReference type="SMART" id="SM00155">
    <property type="entry name" value="PLDc"/>
    <property type="match status" value="2"/>
</dbReference>
<dbReference type="EC" id="3.1.4.4" evidence="3"/>
<dbReference type="PANTHER" id="PTHR43856">
    <property type="entry name" value="CARDIOLIPIN HYDROLASE"/>
    <property type="match status" value="1"/>
</dbReference>
<protein>
    <recommendedName>
        <fullName evidence="3">phospholipase D</fullName>
        <ecNumber evidence="3">3.1.4.4</ecNumber>
    </recommendedName>
</protein>
<comment type="caution">
    <text evidence="9">The sequence shown here is derived from an EMBL/GenBank/DDBJ whole genome shotgun (WGS) entry which is preliminary data.</text>
</comment>
<dbReference type="Proteomes" id="UP000035900">
    <property type="component" value="Unassembled WGS sequence"/>
</dbReference>
<dbReference type="GO" id="GO:0006793">
    <property type="term" value="P:phosphorus metabolic process"/>
    <property type="evidence" value="ECO:0007669"/>
    <property type="project" value="UniProtKB-ARBA"/>
</dbReference>
<dbReference type="SUPFAM" id="SSF56024">
    <property type="entry name" value="Phospholipase D/nuclease"/>
    <property type="match status" value="2"/>
</dbReference>
<reference evidence="9 10" key="1">
    <citation type="journal article" date="2004" name="Int. J. Syst. Evol. Microbiol.">
        <title>Kaistella koreensis gen. nov., sp. nov., a novel member of the Chryseobacterium-Bergeyella-Riemerella branch.</title>
        <authorList>
            <person name="Kim M.K."/>
            <person name="Im W.T."/>
            <person name="Shin Y.K."/>
            <person name="Lim J.H."/>
            <person name="Kim S.H."/>
            <person name="Lee B.C."/>
            <person name="Park M.Y."/>
            <person name="Lee K.Y."/>
            <person name="Lee S.T."/>
        </authorList>
    </citation>
    <scope>NUCLEOTIDE SEQUENCE [LARGE SCALE GENOMIC DNA]</scope>
    <source>
        <strain evidence="9 10">CCUG 49689</strain>
    </source>
</reference>
<evidence type="ECO:0000256" key="5">
    <source>
        <dbReference type="ARBA" id="ARBA00022801"/>
    </source>
</evidence>
<evidence type="ECO:0000259" key="8">
    <source>
        <dbReference type="PROSITE" id="PS50035"/>
    </source>
</evidence>
<dbReference type="AlphaFoldDB" id="A0A0J7IXD3"/>
<evidence type="ECO:0000313" key="10">
    <source>
        <dbReference type="Proteomes" id="UP000035900"/>
    </source>
</evidence>
<keyword evidence="5" id="KW-0378">Hydrolase</keyword>
<name>A0A0J7IXD3_9FLAO</name>
<evidence type="ECO:0000256" key="6">
    <source>
        <dbReference type="ARBA" id="ARBA00022963"/>
    </source>
</evidence>
<evidence type="ECO:0000256" key="3">
    <source>
        <dbReference type="ARBA" id="ARBA00012027"/>
    </source>
</evidence>
<evidence type="ECO:0000256" key="7">
    <source>
        <dbReference type="ARBA" id="ARBA00023098"/>
    </source>
</evidence>
<evidence type="ECO:0000256" key="2">
    <source>
        <dbReference type="ARBA" id="ARBA00008664"/>
    </source>
</evidence>
<dbReference type="STRING" id="1304281.ACM44_11825"/>
<keyword evidence="4" id="KW-0732">Signal</keyword>
<dbReference type="RefSeq" id="WP_048500256.1">
    <property type="nucleotide sequence ID" value="NZ_LFNG01000017.1"/>
</dbReference>
<dbReference type="GO" id="GO:0016042">
    <property type="term" value="P:lipid catabolic process"/>
    <property type="evidence" value="ECO:0007669"/>
    <property type="project" value="UniProtKB-KW"/>
</dbReference>
<evidence type="ECO:0000313" key="9">
    <source>
        <dbReference type="EMBL" id="KMQ70479.1"/>
    </source>
</evidence>
<keyword evidence="7" id="KW-0443">Lipid metabolism</keyword>
<proteinExistence type="inferred from homology"/>
<organism evidence="9 10">
    <name type="scientific">Chryseobacterium koreense CCUG 49689</name>
    <dbReference type="NCBI Taxonomy" id="1304281"/>
    <lineage>
        <taxon>Bacteria</taxon>
        <taxon>Pseudomonadati</taxon>
        <taxon>Bacteroidota</taxon>
        <taxon>Flavobacteriia</taxon>
        <taxon>Flavobacteriales</taxon>
        <taxon>Weeksellaceae</taxon>
        <taxon>Chryseobacterium group</taxon>
        <taxon>Chryseobacterium</taxon>
    </lineage>
</organism>
<feature type="domain" description="PLD phosphodiesterase" evidence="8">
    <location>
        <begin position="390"/>
        <end position="423"/>
    </location>
</feature>
<dbReference type="PROSITE" id="PS50035">
    <property type="entry name" value="PLD"/>
    <property type="match status" value="2"/>
</dbReference>
<comment type="catalytic activity">
    <reaction evidence="1">
        <text>a 1,2-diacyl-sn-glycero-3-phosphocholine + H2O = a 1,2-diacyl-sn-glycero-3-phosphate + choline + H(+)</text>
        <dbReference type="Rhea" id="RHEA:14445"/>
        <dbReference type="ChEBI" id="CHEBI:15354"/>
        <dbReference type="ChEBI" id="CHEBI:15377"/>
        <dbReference type="ChEBI" id="CHEBI:15378"/>
        <dbReference type="ChEBI" id="CHEBI:57643"/>
        <dbReference type="ChEBI" id="CHEBI:58608"/>
        <dbReference type="EC" id="3.1.4.4"/>
    </reaction>
</comment>
<dbReference type="PATRIC" id="fig|1304281.5.peg.2538"/>
<gene>
    <name evidence="9" type="ORF">ACM44_11825</name>
</gene>
<evidence type="ECO:0000256" key="1">
    <source>
        <dbReference type="ARBA" id="ARBA00000798"/>
    </source>
</evidence>